<proteinExistence type="predicted"/>
<accession>A0AAW9RJL6</accession>
<feature type="region of interest" description="Disordered" evidence="1">
    <location>
        <begin position="59"/>
        <end position="108"/>
    </location>
</feature>
<feature type="domain" description="DUF4124" evidence="3">
    <location>
        <begin position="14"/>
        <end position="80"/>
    </location>
</feature>
<dbReference type="RefSeq" id="WP_354696379.1">
    <property type="nucleotide sequence ID" value="NZ_JAZHOG010000011.1"/>
</dbReference>
<feature type="chain" id="PRO_5043510964" evidence="2">
    <location>
        <begin position="24"/>
        <end position="172"/>
    </location>
</feature>
<evidence type="ECO:0000256" key="1">
    <source>
        <dbReference type="SAM" id="MobiDB-lite"/>
    </source>
</evidence>
<feature type="compositionally biased region" description="Low complexity" evidence="1">
    <location>
        <begin position="76"/>
        <end position="97"/>
    </location>
</feature>
<dbReference type="EMBL" id="JAZHOG010000011">
    <property type="protein sequence ID" value="MEJ8569055.1"/>
    <property type="molecule type" value="Genomic_DNA"/>
</dbReference>
<dbReference type="Pfam" id="PF13511">
    <property type="entry name" value="DUF4124"/>
    <property type="match status" value="1"/>
</dbReference>
<protein>
    <submittedName>
        <fullName evidence="4">DUF4124 domain-containing protein</fullName>
    </submittedName>
</protein>
<keyword evidence="2" id="KW-0732">Signal</keyword>
<evidence type="ECO:0000256" key="2">
    <source>
        <dbReference type="SAM" id="SignalP"/>
    </source>
</evidence>
<evidence type="ECO:0000313" key="5">
    <source>
        <dbReference type="Proteomes" id="UP001359886"/>
    </source>
</evidence>
<dbReference type="Proteomes" id="UP001359886">
    <property type="component" value="Unassembled WGS sequence"/>
</dbReference>
<feature type="compositionally biased region" description="Basic and acidic residues" evidence="1">
    <location>
        <begin position="98"/>
        <end position="108"/>
    </location>
</feature>
<name>A0AAW9RJL6_9GAMM</name>
<dbReference type="AlphaFoldDB" id="A0AAW9RJL6"/>
<reference evidence="4 5" key="1">
    <citation type="submission" date="2024-02" db="EMBL/GenBank/DDBJ databases">
        <title>A novel Wenzhouxiangellaceae bacterium, isolated from coastal sediments.</title>
        <authorList>
            <person name="Du Z.-J."/>
            <person name="Ye Y.-Q."/>
            <person name="Zhang X.-Y."/>
        </authorList>
    </citation>
    <scope>NUCLEOTIDE SEQUENCE [LARGE SCALE GENOMIC DNA]</scope>
    <source>
        <strain evidence="4 5">CH-27</strain>
    </source>
</reference>
<organism evidence="4 5">
    <name type="scientific">Elongatibacter sediminis</name>
    <dbReference type="NCBI Taxonomy" id="3119006"/>
    <lineage>
        <taxon>Bacteria</taxon>
        <taxon>Pseudomonadati</taxon>
        <taxon>Pseudomonadota</taxon>
        <taxon>Gammaproteobacteria</taxon>
        <taxon>Chromatiales</taxon>
        <taxon>Wenzhouxiangellaceae</taxon>
        <taxon>Elongatibacter</taxon>
    </lineage>
</organism>
<keyword evidence="5" id="KW-1185">Reference proteome</keyword>
<gene>
    <name evidence="4" type="ORF">V3330_15595</name>
</gene>
<comment type="caution">
    <text evidence="4">The sequence shown here is derived from an EMBL/GenBank/DDBJ whole genome shotgun (WGS) entry which is preliminary data.</text>
</comment>
<feature type="signal peptide" evidence="2">
    <location>
        <begin position="1"/>
        <end position="23"/>
    </location>
</feature>
<dbReference type="InterPro" id="IPR025392">
    <property type="entry name" value="DUF4124"/>
</dbReference>
<sequence>MNRSAYAILAMAGLVAISPTVDAKEVYTWTDENGVVHYVDTPPDHPDARSVEAPEAYRPGSVTHEPVFPDPPPAGDPAQAGSSDAEGESAAEQLSAADARRQELEQRRQERLAQQAEYAAICNRARQQLAEVEPNRRVFYENEDGETVRMDDEERVALVEENKRLIDQYCND</sequence>
<evidence type="ECO:0000313" key="4">
    <source>
        <dbReference type="EMBL" id="MEJ8569055.1"/>
    </source>
</evidence>
<evidence type="ECO:0000259" key="3">
    <source>
        <dbReference type="Pfam" id="PF13511"/>
    </source>
</evidence>